<reference evidence="4" key="1">
    <citation type="journal article" date="2019" name="Int. J. Syst. Evol. Microbiol.">
        <title>The Global Catalogue of Microorganisms (GCM) 10K type strain sequencing project: providing services to taxonomists for standard genome sequencing and annotation.</title>
        <authorList>
            <consortium name="The Broad Institute Genomics Platform"/>
            <consortium name="The Broad Institute Genome Sequencing Center for Infectious Disease"/>
            <person name="Wu L."/>
            <person name="Ma J."/>
        </authorList>
    </citation>
    <scope>NUCLEOTIDE SEQUENCE [LARGE SCALE GENOMIC DNA]</scope>
    <source>
        <strain evidence="4">JCM 9687</strain>
    </source>
</reference>
<dbReference type="EMBL" id="BAAAYK010000038">
    <property type="protein sequence ID" value="GAA3364200.1"/>
    <property type="molecule type" value="Genomic_DNA"/>
</dbReference>
<name>A0ABP6RZP5_9PSEU</name>
<evidence type="ECO:0000259" key="2">
    <source>
        <dbReference type="Pfam" id="PF02481"/>
    </source>
</evidence>
<keyword evidence="4" id="KW-1185">Reference proteome</keyword>
<dbReference type="Gene3D" id="3.40.50.450">
    <property type="match status" value="1"/>
</dbReference>
<feature type="domain" description="Smf/DprA SLOG" evidence="2">
    <location>
        <begin position="80"/>
        <end position="266"/>
    </location>
</feature>
<dbReference type="RefSeq" id="WP_344930794.1">
    <property type="nucleotide sequence ID" value="NZ_BAAAYK010000038.1"/>
</dbReference>
<evidence type="ECO:0000256" key="1">
    <source>
        <dbReference type="ARBA" id="ARBA00006525"/>
    </source>
</evidence>
<evidence type="ECO:0000313" key="4">
    <source>
        <dbReference type="Proteomes" id="UP001500483"/>
    </source>
</evidence>
<sequence>MVDDPTLTWDDAERAALVALLRERPGRMSWAEIAAEVSASESARAVWSRLVPEDLFGTEPVAITAAIADVESWRTSDFRFSTFLDPEYPVQLREVHEMPPVLFSRGSLRVVDPAVSVVGSRKASDRGLRVASTLAGDLARRDITVVSGLAAGIDTAAHEAALDVGGRTVACIGTGITVSYPAENRALQERIARDGLVLSQFWPDAPPQRQNFPMRNAVMSGYGRATIIVEAGEHSGARIQARQAVEHGRSVILIDGVVQANAWAQEISLRPGVHVATSTRQVMDLVEEALNPSIPTEDLVTELIRDRGGRSHR</sequence>
<gene>
    <name evidence="3" type="ORF">GCM10020366_59120</name>
</gene>
<dbReference type="InterPro" id="IPR057666">
    <property type="entry name" value="DrpA_SLOG"/>
</dbReference>
<evidence type="ECO:0000313" key="3">
    <source>
        <dbReference type="EMBL" id="GAA3364200.1"/>
    </source>
</evidence>
<protein>
    <recommendedName>
        <fullName evidence="2">Smf/DprA SLOG domain-containing protein</fullName>
    </recommendedName>
</protein>
<proteinExistence type="inferred from homology"/>
<comment type="similarity">
    <text evidence="1">Belongs to the DprA/Smf family.</text>
</comment>
<dbReference type="PANTHER" id="PTHR43022">
    <property type="entry name" value="PROTEIN SMF"/>
    <property type="match status" value="1"/>
</dbReference>
<dbReference type="Proteomes" id="UP001500483">
    <property type="component" value="Unassembled WGS sequence"/>
</dbReference>
<dbReference type="PANTHER" id="PTHR43022:SF1">
    <property type="entry name" value="PROTEIN SMF"/>
    <property type="match status" value="1"/>
</dbReference>
<dbReference type="Pfam" id="PF02481">
    <property type="entry name" value="DNA_processg_A"/>
    <property type="match status" value="1"/>
</dbReference>
<dbReference type="InterPro" id="IPR003488">
    <property type="entry name" value="DprA"/>
</dbReference>
<comment type="caution">
    <text evidence="3">The sequence shown here is derived from an EMBL/GenBank/DDBJ whole genome shotgun (WGS) entry which is preliminary data.</text>
</comment>
<dbReference type="SUPFAM" id="SSF102405">
    <property type="entry name" value="MCP/YpsA-like"/>
    <property type="match status" value="1"/>
</dbReference>
<accession>A0ABP6RZP5</accession>
<organism evidence="3 4">
    <name type="scientific">Saccharopolyspora gregorii</name>
    <dbReference type="NCBI Taxonomy" id="33914"/>
    <lineage>
        <taxon>Bacteria</taxon>
        <taxon>Bacillati</taxon>
        <taxon>Actinomycetota</taxon>
        <taxon>Actinomycetes</taxon>
        <taxon>Pseudonocardiales</taxon>
        <taxon>Pseudonocardiaceae</taxon>
        <taxon>Saccharopolyspora</taxon>
    </lineage>
</organism>